<name>A0A542ZGJ7_9MICO</name>
<proteinExistence type="predicted"/>
<gene>
    <name evidence="2" type="ORF">FB474_0827</name>
</gene>
<comment type="caution">
    <text evidence="2">The sequence shown here is derived from an EMBL/GenBank/DDBJ whole genome shotgun (WGS) entry which is preliminary data.</text>
</comment>
<keyword evidence="3" id="KW-1185">Reference proteome</keyword>
<organism evidence="2 3">
    <name type="scientific">Oryzihumus leptocrescens</name>
    <dbReference type="NCBI Taxonomy" id="297536"/>
    <lineage>
        <taxon>Bacteria</taxon>
        <taxon>Bacillati</taxon>
        <taxon>Actinomycetota</taxon>
        <taxon>Actinomycetes</taxon>
        <taxon>Micrococcales</taxon>
        <taxon>Intrasporangiaceae</taxon>
        <taxon>Oryzihumus</taxon>
    </lineage>
</organism>
<sequence length="168" mass="17807">MMRPAMMRPATTRWCRLLGRLRRDGEHGQVLLLVLGFTVVALLLVVGAVDVTALQLARIRLTDAADGAALASADELDRGGTYRHGVDRSLRVGDGDVRAAATAYLQVQGRPQGVTDWQLLPGTGSPDGQSAVVRLQGTAQVPLLSSVVSALGDSITITVQSRARAEVR</sequence>
<evidence type="ECO:0000313" key="3">
    <source>
        <dbReference type="Proteomes" id="UP000319514"/>
    </source>
</evidence>
<dbReference type="OrthoDB" id="4869265at2"/>
<protein>
    <submittedName>
        <fullName evidence="2">Putative Flp pilus-assembly TadE/G-like protein</fullName>
    </submittedName>
</protein>
<accession>A0A542ZGJ7</accession>
<evidence type="ECO:0000259" key="1">
    <source>
        <dbReference type="Pfam" id="PF13400"/>
    </source>
</evidence>
<dbReference type="AlphaFoldDB" id="A0A542ZGJ7"/>
<evidence type="ECO:0000313" key="2">
    <source>
        <dbReference type="EMBL" id="TQL59473.1"/>
    </source>
</evidence>
<dbReference type="Pfam" id="PF13400">
    <property type="entry name" value="Tad"/>
    <property type="match status" value="1"/>
</dbReference>
<dbReference type="InterPro" id="IPR028087">
    <property type="entry name" value="Tad_N"/>
</dbReference>
<reference evidence="2 3" key="1">
    <citation type="submission" date="2019-06" db="EMBL/GenBank/DDBJ databases">
        <title>Sequencing the genomes of 1000 actinobacteria strains.</title>
        <authorList>
            <person name="Klenk H.-P."/>
        </authorList>
    </citation>
    <scope>NUCLEOTIDE SEQUENCE [LARGE SCALE GENOMIC DNA]</scope>
    <source>
        <strain evidence="2 3">DSM 18082</strain>
    </source>
</reference>
<feature type="domain" description="Putative Flp pilus-assembly TadG-like N-terminal" evidence="1">
    <location>
        <begin position="28"/>
        <end position="74"/>
    </location>
</feature>
<dbReference type="Proteomes" id="UP000319514">
    <property type="component" value="Unassembled WGS sequence"/>
</dbReference>
<dbReference type="EMBL" id="VFOQ01000001">
    <property type="protein sequence ID" value="TQL59473.1"/>
    <property type="molecule type" value="Genomic_DNA"/>
</dbReference>